<comment type="caution">
    <text evidence="4">The sequence shown here is derived from an EMBL/GenBank/DDBJ whole genome shotgun (WGS) entry which is preliminary data.</text>
</comment>
<keyword evidence="2" id="KW-0472">Membrane</keyword>
<dbReference type="EMBL" id="SMGQ01000012">
    <property type="protein sequence ID" value="TCK93455.1"/>
    <property type="molecule type" value="Genomic_DNA"/>
</dbReference>
<dbReference type="InterPro" id="IPR050922">
    <property type="entry name" value="LytR/CpsA/Psr_CW_biosynth"/>
</dbReference>
<keyword evidence="2" id="KW-0812">Transmembrane</keyword>
<comment type="similarity">
    <text evidence="1">Belongs to the LytR/CpsA/Psr (LCP) family.</text>
</comment>
<sequence>MNKKEVKTIYIIFSIGLIILIFSGLAIGYSYSKDTAPKMKQIEAKEEVSEGNQGEPLKDDKKEEINSVTGLLLGNDGSGSLVDVIMVGHLNIDTNEVNIISVPRDLFIDFREDHFKELKANNPNNRVLYCKLTEVYSLIGNDEQAFEDLISIIEIIVDLEIDYYMTLGLDSFKDIVDFVDGVDFYVPQNMSYYDDIQDFRINLREGQQLLDGDKAEQLVRFRNYRFGDLQRVEVQRDFLSELVNKVLSESSMQENFSILEVIYNNVETDIAFFDVMKYAKYIINIDNEQLMDTEKMVTIPSYGFQIDNIWFQEWHIEEAHEVVNALLNE</sequence>
<feature type="transmembrane region" description="Helical" evidence="2">
    <location>
        <begin position="9"/>
        <end position="31"/>
    </location>
</feature>
<dbReference type="NCBIfam" id="TIGR00350">
    <property type="entry name" value="lytR_cpsA_psr"/>
    <property type="match status" value="1"/>
</dbReference>
<proteinExistence type="inferred from homology"/>
<dbReference type="InterPro" id="IPR004474">
    <property type="entry name" value="LytR_CpsA_psr"/>
</dbReference>
<evidence type="ECO:0000259" key="3">
    <source>
        <dbReference type="Pfam" id="PF03816"/>
    </source>
</evidence>
<gene>
    <name evidence="4" type="ORF">EDC19_1648</name>
</gene>
<organism evidence="4 5">
    <name type="scientific">Natranaerovirga hydrolytica</name>
    <dbReference type="NCBI Taxonomy" id="680378"/>
    <lineage>
        <taxon>Bacteria</taxon>
        <taxon>Bacillati</taxon>
        <taxon>Bacillota</taxon>
        <taxon>Clostridia</taxon>
        <taxon>Lachnospirales</taxon>
        <taxon>Natranaerovirgaceae</taxon>
        <taxon>Natranaerovirga</taxon>
    </lineage>
</organism>
<accession>A0A4R1MLP2</accession>
<dbReference type="Gene3D" id="3.40.630.190">
    <property type="entry name" value="LCP protein"/>
    <property type="match status" value="1"/>
</dbReference>
<keyword evidence="5" id="KW-1185">Reference proteome</keyword>
<dbReference type="RefSeq" id="WP_132282360.1">
    <property type="nucleotide sequence ID" value="NZ_SMGQ01000012.1"/>
</dbReference>
<dbReference type="PANTHER" id="PTHR33392:SF6">
    <property type="entry name" value="POLYISOPRENYL-TEICHOIC ACID--PEPTIDOGLYCAN TEICHOIC ACID TRANSFERASE TAGU"/>
    <property type="match status" value="1"/>
</dbReference>
<dbReference type="Proteomes" id="UP000294545">
    <property type="component" value="Unassembled WGS sequence"/>
</dbReference>
<dbReference type="AlphaFoldDB" id="A0A4R1MLP2"/>
<evidence type="ECO:0000256" key="1">
    <source>
        <dbReference type="ARBA" id="ARBA00006068"/>
    </source>
</evidence>
<keyword evidence="2" id="KW-1133">Transmembrane helix</keyword>
<feature type="domain" description="Cell envelope-related transcriptional attenuator" evidence="3">
    <location>
        <begin position="83"/>
        <end position="247"/>
    </location>
</feature>
<dbReference type="Pfam" id="PF03816">
    <property type="entry name" value="LytR_cpsA_psr"/>
    <property type="match status" value="1"/>
</dbReference>
<dbReference type="OrthoDB" id="9782542at2"/>
<dbReference type="PANTHER" id="PTHR33392">
    <property type="entry name" value="POLYISOPRENYL-TEICHOIC ACID--PEPTIDOGLYCAN TEICHOIC ACID TRANSFERASE TAGU"/>
    <property type="match status" value="1"/>
</dbReference>
<evidence type="ECO:0000256" key="2">
    <source>
        <dbReference type="SAM" id="Phobius"/>
    </source>
</evidence>
<evidence type="ECO:0000313" key="4">
    <source>
        <dbReference type="EMBL" id="TCK93455.1"/>
    </source>
</evidence>
<name>A0A4R1MLP2_9FIRM</name>
<evidence type="ECO:0000313" key="5">
    <source>
        <dbReference type="Proteomes" id="UP000294545"/>
    </source>
</evidence>
<reference evidence="4 5" key="1">
    <citation type="submission" date="2019-03" db="EMBL/GenBank/DDBJ databases">
        <title>Genomic Encyclopedia of Type Strains, Phase IV (KMG-IV): sequencing the most valuable type-strain genomes for metagenomic binning, comparative biology and taxonomic classification.</title>
        <authorList>
            <person name="Goeker M."/>
        </authorList>
    </citation>
    <scope>NUCLEOTIDE SEQUENCE [LARGE SCALE GENOMIC DNA]</scope>
    <source>
        <strain evidence="4 5">DSM 24176</strain>
    </source>
</reference>
<protein>
    <submittedName>
        <fullName evidence="4">LytR family transcriptional attenuator</fullName>
    </submittedName>
</protein>